<keyword evidence="7" id="KW-1278">Translocase</keyword>
<dbReference type="SFLD" id="SFLDG00002">
    <property type="entry name" value="C1.7:_P-type_atpase_like"/>
    <property type="match status" value="1"/>
</dbReference>
<dbReference type="SFLD" id="SFLDF00027">
    <property type="entry name" value="p-type_atpase"/>
    <property type="match status" value="1"/>
</dbReference>
<dbReference type="Gene3D" id="3.40.1110.10">
    <property type="entry name" value="Calcium-transporting ATPase, cytoplasmic domain N"/>
    <property type="match status" value="1"/>
</dbReference>
<dbReference type="Pfam" id="PF00403">
    <property type="entry name" value="HMA"/>
    <property type="match status" value="1"/>
</dbReference>
<dbReference type="GO" id="GO:0055070">
    <property type="term" value="P:copper ion homeostasis"/>
    <property type="evidence" value="ECO:0007669"/>
    <property type="project" value="TreeGrafter"/>
</dbReference>
<dbReference type="AlphaFoldDB" id="A0A6J6LWW0"/>
<dbReference type="PANTHER" id="PTHR43520:SF8">
    <property type="entry name" value="P-TYPE CU(+) TRANSPORTER"/>
    <property type="match status" value="1"/>
</dbReference>
<feature type="transmembrane region" description="Helical" evidence="10">
    <location>
        <begin position="700"/>
        <end position="717"/>
    </location>
</feature>
<dbReference type="GO" id="GO:0012505">
    <property type="term" value="C:endomembrane system"/>
    <property type="evidence" value="ECO:0007669"/>
    <property type="project" value="UniProtKB-SubCell"/>
</dbReference>
<reference evidence="12" key="1">
    <citation type="submission" date="2020-05" db="EMBL/GenBank/DDBJ databases">
        <authorList>
            <person name="Chiriac C."/>
            <person name="Salcher M."/>
            <person name="Ghai R."/>
            <person name="Kavagutti S V."/>
        </authorList>
    </citation>
    <scope>NUCLEOTIDE SEQUENCE</scope>
</reference>
<dbReference type="InterPro" id="IPR008250">
    <property type="entry name" value="ATPase_P-typ_transduc_dom_A_sf"/>
</dbReference>
<evidence type="ECO:0000256" key="5">
    <source>
        <dbReference type="ARBA" id="ARBA00022741"/>
    </source>
</evidence>
<dbReference type="GO" id="GO:0005507">
    <property type="term" value="F:copper ion binding"/>
    <property type="evidence" value="ECO:0007669"/>
    <property type="project" value="TreeGrafter"/>
</dbReference>
<dbReference type="InterPro" id="IPR044492">
    <property type="entry name" value="P_typ_ATPase_HD_dom"/>
</dbReference>
<dbReference type="InterPro" id="IPR059000">
    <property type="entry name" value="ATPase_P-type_domA"/>
</dbReference>
<dbReference type="InterPro" id="IPR006121">
    <property type="entry name" value="HMA_dom"/>
</dbReference>
<comment type="similarity">
    <text evidence="2">Belongs to the cation transport ATPase (P-type) (TC 3.A.3) family. Type IB subfamily.</text>
</comment>
<evidence type="ECO:0000256" key="10">
    <source>
        <dbReference type="SAM" id="Phobius"/>
    </source>
</evidence>
<dbReference type="GO" id="GO:0016020">
    <property type="term" value="C:membrane"/>
    <property type="evidence" value="ECO:0007669"/>
    <property type="project" value="InterPro"/>
</dbReference>
<dbReference type="Gene3D" id="2.70.150.10">
    <property type="entry name" value="Calcium-transporting ATPase, cytoplasmic transduction domain A"/>
    <property type="match status" value="1"/>
</dbReference>
<feature type="transmembrane region" description="Helical" evidence="10">
    <location>
        <begin position="376"/>
        <end position="403"/>
    </location>
</feature>
<evidence type="ECO:0000256" key="1">
    <source>
        <dbReference type="ARBA" id="ARBA00004127"/>
    </source>
</evidence>
<organism evidence="12">
    <name type="scientific">freshwater metagenome</name>
    <dbReference type="NCBI Taxonomy" id="449393"/>
    <lineage>
        <taxon>unclassified sequences</taxon>
        <taxon>metagenomes</taxon>
        <taxon>ecological metagenomes</taxon>
    </lineage>
</organism>
<keyword evidence="3 10" id="KW-0812">Transmembrane</keyword>
<comment type="subcellular location">
    <subcellularLocation>
        <location evidence="1">Endomembrane system</location>
        <topology evidence="1">Multi-pass membrane protein</topology>
    </subcellularLocation>
</comment>
<dbReference type="GO" id="GO:0016887">
    <property type="term" value="F:ATP hydrolysis activity"/>
    <property type="evidence" value="ECO:0007669"/>
    <property type="project" value="InterPro"/>
</dbReference>
<dbReference type="NCBIfam" id="TIGR01525">
    <property type="entry name" value="ATPase-IB_hvy"/>
    <property type="match status" value="1"/>
</dbReference>
<dbReference type="InterPro" id="IPR036412">
    <property type="entry name" value="HAD-like_sf"/>
</dbReference>
<name>A0A6J6LWW0_9ZZZZ</name>
<evidence type="ECO:0000256" key="6">
    <source>
        <dbReference type="ARBA" id="ARBA00022840"/>
    </source>
</evidence>
<dbReference type="InterPro" id="IPR036163">
    <property type="entry name" value="HMA_dom_sf"/>
</dbReference>
<gene>
    <name evidence="12" type="ORF">UFOPK2312_00262</name>
</gene>
<evidence type="ECO:0000256" key="7">
    <source>
        <dbReference type="ARBA" id="ARBA00022967"/>
    </source>
</evidence>
<dbReference type="PROSITE" id="PS50846">
    <property type="entry name" value="HMA_2"/>
    <property type="match status" value="1"/>
</dbReference>
<keyword evidence="5" id="KW-0547">Nucleotide-binding</keyword>
<evidence type="ECO:0000256" key="8">
    <source>
        <dbReference type="ARBA" id="ARBA00022989"/>
    </source>
</evidence>
<feature type="transmembrane region" description="Helical" evidence="10">
    <location>
        <begin position="137"/>
        <end position="157"/>
    </location>
</feature>
<dbReference type="InterPro" id="IPR027256">
    <property type="entry name" value="P-typ_ATPase_IB"/>
</dbReference>
<dbReference type="SUPFAM" id="SSF55008">
    <property type="entry name" value="HMA, heavy metal-associated domain"/>
    <property type="match status" value="1"/>
</dbReference>
<keyword evidence="4" id="KW-0479">Metal-binding</keyword>
<feature type="transmembrane region" description="Helical" evidence="10">
    <location>
        <begin position="194"/>
        <end position="214"/>
    </location>
</feature>
<dbReference type="GO" id="GO:0043682">
    <property type="term" value="F:P-type divalent copper transporter activity"/>
    <property type="evidence" value="ECO:0007669"/>
    <property type="project" value="TreeGrafter"/>
</dbReference>
<evidence type="ECO:0000259" key="11">
    <source>
        <dbReference type="PROSITE" id="PS50846"/>
    </source>
</evidence>
<feature type="transmembrane region" description="Helical" evidence="10">
    <location>
        <begin position="94"/>
        <end position="117"/>
    </location>
</feature>
<evidence type="ECO:0000313" key="12">
    <source>
        <dbReference type="EMBL" id="CAB4665448.1"/>
    </source>
</evidence>
<dbReference type="InterPro" id="IPR001757">
    <property type="entry name" value="P_typ_ATPase"/>
</dbReference>
<sequence length="749" mass="79157">MSNTQIISASEQIDLKVEGMTCSACVAAIERSLNGLEGISATVNFATESAHILAPKGYKASALIDVVKKTGYGATLLADETESFSRSRRMGWRVFFAAILAIPVIVISMSMSAHHYLEPKIISALDYFGIAHPLYSATGWLSIAITTPIIIIIAFPIHRTAIRNIAHPTMDTLISLGSISAFSWSIYANATGAGAIYTEVAAAVIFFIVLGRYFESKAKRRAGSALANLLAIHTKEVTILRGSEEVVAPIQSLEIGDNCIVKPGDRIPTDGIVISGESSVDNSLISGESLPIDVKPGSLVIGGAINLNGRLIIQAQRIGRDTELSRITSMVLTAQTEKAPIQKTVDRISAIFVPIVLLIAIGTFAAWYLTDHSLQVSIASAVAVLVIACPCALGLATPVALLVATGRGAQHGIVLRKTSSLEIARTINTVVFDKTGTLTIGEMQVIDLTFTAHPALKISLSELFTAIHTVEADNSHPVARAITRYLIGQGVSKSSLTDYSQTSGQGVAARVIIGAVELPVLIGTPASILKATFTFPRELQDAIARAEINGHSISVVAIDGVALATIEVGDTIKPDAEKSIAALKNANMETWLITGDNQSSADEISKLVGISADHVIAQASPEDKVLLIKKLHKDGKKVLMLGDGINDAAALVESDLSMAMGTGTDTAISSADITLLRPTLFAALDAINLSKRTLRTIKGNLLWAFAYNVVGIPIAALGFLDPMYAGAAMAGSSLFVVLNSLRIKVRQTR</sequence>
<evidence type="ECO:0000256" key="9">
    <source>
        <dbReference type="ARBA" id="ARBA00023136"/>
    </source>
</evidence>
<dbReference type="InterPro" id="IPR018303">
    <property type="entry name" value="ATPase_P-typ_P_site"/>
</dbReference>
<feature type="transmembrane region" description="Helical" evidence="10">
    <location>
        <begin position="723"/>
        <end position="741"/>
    </location>
</feature>
<dbReference type="SFLD" id="SFLDS00003">
    <property type="entry name" value="Haloacid_Dehalogenase"/>
    <property type="match status" value="1"/>
</dbReference>
<dbReference type="SUPFAM" id="SSF81653">
    <property type="entry name" value="Calcium ATPase, transduction domain A"/>
    <property type="match status" value="1"/>
</dbReference>
<protein>
    <submittedName>
        <fullName evidence="12">Unannotated protein</fullName>
    </submittedName>
</protein>
<proteinExistence type="inferred from homology"/>
<dbReference type="Gene3D" id="3.30.70.100">
    <property type="match status" value="1"/>
</dbReference>
<dbReference type="GO" id="GO:0005524">
    <property type="term" value="F:ATP binding"/>
    <property type="evidence" value="ECO:0007669"/>
    <property type="project" value="UniProtKB-KW"/>
</dbReference>
<dbReference type="PROSITE" id="PS01047">
    <property type="entry name" value="HMA_1"/>
    <property type="match status" value="1"/>
</dbReference>
<dbReference type="PRINTS" id="PR00119">
    <property type="entry name" value="CATATPASE"/>
</dbReference>
<dbReference type="EMBL" id="CAEZWY010000015">
    <property type="protein sequence ID" value="CAB4665448.1"/>
    <property type="molecule type" value="Genomic_DNA"/>
</dbReference>
<dbReference type="PROSITE" id="PS00154">
    <property type="entry name" value="ATPASE_E1_E2"/>
    <property type="match status" value="1"/>
</dbReference>
<dbReference type="InterPro" id="IPR023298">
    <property type="entry name" value="ATPase_P-typ_TM_dom_sf"/>
</dbReference>
<dbReference type="Gene3D" id="3.40.50.1000">
    <property type="entry name" value="HAD superfamily/HAD-like"/>
    <property type="match status" value="1"/>
</dbReference>
<dbReference type="PRINTS" id="PR00943">
    <property type="entry name" value="CUATPASE"/>
</dbReference>
<evidence type="ECO:0000256" key="4">
    <source>
        <dbReference type="ARBA" id="ARBA00022723"/>
    </source>
</evidence>
<dbReference type="SUPFAM" id="SSF56784">
    <property type="entry name" value="HAD-like"/>
    <property type="match status" value="1"/>
</dbReference>
<keyword evidence="9 10" id="KW-0472">Membrane</keyword>
<dbReference type="Pfam" id="PF00122">
    <property type="entry name" value="E1-E2_ATPase"/>
    <property type="match status" value="1"/>
</dbReference>
<accession>A0A6J6LWW0</accession>
<feature type="transmembrane region" description="Helical" evidence="10">
    <location>
        <begin position="169"/>
        <end position="188"/>
    </location>
</feature>
<dbReference type="NCBIfam" id="TIGR01494">
    <property type="entry name" value="ATPase_P-type"/>
    <property type="match status" value="2"/>
</dbReference>
<dbReference type="InterPro" id="IPR017969">
    <property type="entry name" value="Heavy-metal-associated_CS"/>
</dbReference>
<feature type="domain" description="HMA" evidence="11">
    <location>
        <begin position="11"/>
        <end position="75"/>
    </location>
</feature>
<dbReference type="SUPFAM" id="SSF81660">
    <property type="entry name" value="Metal cation-transporting ATPase, ATP-binding domain N"/>
    <property type="match status" value="1"/>
</dbReference>
<dbReference type="InterPro" id="IPR023299">
    <property type="entry name" value="ATPase_P-typ_cyto_dom_N"/>
</dbReference>
<keyword evidence="8 10" id="KW-1133">Transmembrane helix</keyword>
<dbReference type="CDD" id="cd00371">
    <property type="entry name" value="HMA"/>
    <property type="match status" value="1"/>
</dbReference>
<evidence type="ECO:0000256" key="3">
    <source>
        <dbReference type="ARBA" id="ARBA00022692"/>
    </source>
</evidence>
<evidence type="ECO:0000256" key="2">
    <source>
        <dbReference type="ARBA" id="ARBA00006024"/>
    </source>
</evidence>
<dbReference type="FunFam" id="2.70.150.10:FF:000002">
    <property type="entry name" value="Copper-transporting ATPase 1, putative"/>
    <property type="match status" value="1"/>
</dbReference>
<dbReference type="SUPFAM" id="SSF81665">
    <property type="entry name" value="Calcium ATPase, transmembrane domain M"/>
    <property type="match status" value="1"/>
</dbReference>
<feature type="transmembrane region" description="Helical" evidence="10">
    <location>
        <begin position="348"/>
        <end position="370"/>
    </location>
</feature>
<dbReference type="InterPro" id="IPR023214">
    <property type="entry name" value="HAD_sf"/>
</dbReference>
<keyword evidence="6" id="KW-0067">ATP-binding</keyword>
<dbReference type="Pfam" id="PF00702">
    <property type="entry name" value="Hydrolase"/>
    <property type="match status" value="1"/>
</dbReference>
<dbReference type="PANTHER" id="PTHR43520">
    <property type="entry name" value="ATP7, ISOFORM B"/>
    <property type="match status" value="1"/>
</dbReference>